<dbReference type="STRING" id="559304.G8YQC1"/>
<evidence type="ECO:0000256" key="1">
    <source>
        <dbReference type="ARBA" id="ARBA00004141"/>
    </source>
</evidence>
<dbReference type="CDD" id="cd13132">
    <property type="entry name" value="MATE_eukaryotic"/>
    <property type="match status" value="1"/>
</dbReference>
<keyword evidence="5 6" id="KW-0472">Membrane</keyword>
<feature type="transmembrane region" description="Helical" evidence="6">
    <location>
        <begin position="386"/>
        <end position="405"/>
    </location>
</feature>
<dbReference type="NCBIfam" id="TIGR00797">
    <property type="entry name" value="matE"/>
    <property type="match status" value="1"/>
</dbReference>
<feature type="transmembrane region" description="Helical" evidence="6">
    <location>
        <begin position="566"/>
        <end position="588"/>
    </location>
</feature>
<reference evidence="7 8" key="1">
    <citation type="journal article" date="2012" name="G3 (Bethesda)">
        <title>Pichia sorbitophila, an interspecies yeast hybrid reveals early steps of genome resolution following polyploidization.</title>
        <authorList>
            <person name="Leh Louis V."/>
            <person name="Despons L."/>
            <person name="Friedrich A."/>
            <person name="Martin T."/>
            <person name="Durrens P."/>
            <person name="Casaregola S."/>
            <person name="Neuveglise C."/>
            <person name="Fairhead C."/>
            <person name="Marck C."/>
            <person name="Cruz J.A."/>
            <person name="Straub M.L."/>
            <person name="Kugler V."/>
            <person name="Sacerdot C."/>
            <person name="Uzunov Z."/>
            <person name="Thierry A."/>
            <person name="Weiss S."/>
            <person name="Bleykasten C."/>
            <person name="De Montigny J."/>
            <person name="Jacques N."/>
            <person name="Jung P."/>
            <person name="Lemaire M."/>
            <person name="Mallet S."/>
            <person name="Morel G."/>
            <person name="Richard G.F."/>
            <person name="Sarkar A."/>
            <person name="Savel G."/>
            <person name="Schacherer J."/>
            <person name="Seret M.L."/>
            <person name="Talla E."/>
            <person name="Samson G."/>
            <person name="Jubin C."/>
            <person name="Poulain J."/>
            <person name="Vacherie B."/>
            <person name="Barbe V."/>
            <person name="Pelletier E."/>
            <person name="Sherman D.J."/>
            <person name="Westhof E."/>
            <person name="Weissenbach J."/>
            <person name="Baret P.V."/>
            <person name="Wincker P."/>
            <person name="Gaillardin C."/>
            <person name="Dujon B."/>
            <person name="Souciet J.L."/>
        </authorList>
    </citation>
    <scope>NUCLEOTIDE SEQUENCE [LARGE SCALE GENOMIC DNA]</scope>
    <source>
        <strain evidence="8">ATCC MYA-4447 / BCRC 22081 / CBS 7064 / NBRC 10061 / NRRL Y-12695</strain>
    </source>
</reference>
<gene>
    <name evidence="7" type="primary">Piso0_000888</name>
    <name evidence="7" type="ORF">GNLVRS01_PISO0D06295g</name>
</gene>
<comment type="subcellular location">
    <subcellularLocation>
        <location evidence="1">Membrane</location>
        <topology evidence="1">Multi-pass membrane protein</topology>
    </subcellularLocation>
</comment>
<proteinExistence type="inferred from homology"/>
<evidence type="ECO:0000256" key="2">
    <source>
        <dbReference type="ARBA" id="ARBA00010199"/>
    </source>
</evidence>
<feature type="transmembrane region" description="Helical" evidence="6">
    <location>
        <begin position="540"/>
        <end position="560"/>
    </location>
</feature>
<keyword evidence="3 6" id="KW-0812">Transmembrane</keyword>
<accession>G8YQC1</accession>
<dbReference type="GO" id="GO:0015297">
    <property type="term" value="F:antiporter activity"/>
    <property type="evidence" value="ECO:0007669"/>
    <property type="project" value="InterPro"/>
</dbReference>
<evidence type="ECO:0000313" key="8">
    <source>
        <dbReference type="Proteomes" id="UP000005222"/>
    </source>
</evidence>
<evidence type="ECO:0000256" key="6">
    <source>
        <dbReference type="SAM" id="Phobius"/>
    </source>
</evidence>
<feature type="transmembrane region" description="Helical" evidence="6">
    <location>
        <begin position="241"/>
        <end position="260"/>
    </location>
</feature>
<dbReference type="Pfam" id="PF01554">
    <property type="entry name" value="MatE"/>
    <property type="match status" value="2"/>
</dbReference>
<organism evidence="7 8">
    <name type="scientific">Pichia sorbitophila (strain ATCC MYA-4447 / BCRC 22081 / CBS 7064 / NBRC 10061 / NRRL Y-12695)</name>
    <name type="common">Hybrid yeast</name>
    <dbReference type="NCBI Taxonomy" id="559304"/>
    <lineage>
        <taxon>Eukaryota</taxon>
        <taxon>Fungi</taxon>
        <taxon>Dikarya</taxon>
        <taxon>Ascomycota</taxon>
        <taxon>Saccharomycotina</taxon>
        <taxon>Pichiomycetes</taxon>
        <taxon>Debaryomycetaceae</taxon>
        <taxon>Millerozyma</taxon>
    </lineage>
</organism>
<feature type="transmembrane region" description="Helical" evidence="6">
    <location>
        <begin position="163"/>
        <end position="192"/>
    </location>
</feature>
<protein>
    <submittedName>
        <fullName evidence="7">Piso0_000888 protein</fullName>
    </submittedName>
</protein>
<dbReference type="GO" id="GO:0016020">
    <property type="term" value="C:membrane"/>
    <property type="evidence" value="ECO:0007669"/>
    <property type="project" value="UniProtKB-SubCell"/>
</dbReference>
<dbReference type="InParanoid" id="G8YQC1"/>
<dbReference type="InterPro" id="IPR002528">
    <property type="entry name" value="MATE_fam"/>
</dbReference>
<feature type="transmembrane region" description="Helical" evidence="6">
    <location>
        <begin position="198"/>
        <end position="221"/>
    </location>
</feature>
<keyword evidence="4 6" id="KW-1133">Transmembrane helix</keyword>
<evidence type="ECO:0000256" key="5">
    <source>
        <dbReference type="ARBA" id="ARBA00023136"/>
    </source>
</evidence>
<dbReference type="GO" id="GO:0042910">
    <property type="term" value="F:xenobiotic transmembrane transporter activity"/>
    <property type="evidence" value="ECO:0007669"/>
    <property type="project" value="InterPro"/>
</dbReference>
<evidence type="ECO:0000256" key="3">
    <source>
        <dbReference type="ARBA" id="ARBA00022692"/>
    </source>
</evidence>
<comment type="similarity">
    <text evidence="2">Belongs to the multi antimicrobial extrusion (MATE) (TC 2.A.66.1) family.</text>
</comment>
<dbReference type="Proteomes" id="UP000005222">
    <property type="component" value="Chromosome D"/>
</dbReference>
<dbReference type="GO" id="GO:1990961">
    <property type="term" value="P:xenobiotic detoxification by transmembrane export across the plasma membrane"/>
    <property type="evidence" value="ECO:0007669"/>
    <property type="project" value="InterPro"/>
</dbReference>
<name>G8YQC1_PICSO</name>
<keyword evidence="8" id="KW-1185">Reference proteome</keyword>
<dbReference type="eggNOG" id="KOG1347">
    <property type="taxonomic scope" value="Eukaryota"/>
</dbReference>
<dbReference type="AlphaFoldDB" id="G8YQC1"/>
<feature type="transmembrane region" description="Helical" evidence="6">
    <location>
        <begin position="465"/>
        <end position="486"/>
    </location>
</feature>
<dbReference type="HOGENOM" id="CLU_012893_1_2_1"/>
<feature type="transmembrane region" description="Helical" evidence="6">
    <location>
        <begin position="425"/>
        <end position="444"/>
    </location>
</feature>
<sequence length="617" mass="68508">MVLFEYINDFANPNGRYGLNGNARRRRIFIPPSTNRPLFSYGYGDDQRSFLSLIETGSEYTSNSESSDAASISTSRSLPSTLASVQNDNDGESFRSWLLEHQQQRYSAVNSDEDIDDNHSRHNSLLHGGLYSRRSSKSTFSQKNVDEFDFANLRTNLRIESKILLRFSVPLTITFILEHFFSIICLLVVGHLGKNELAAVSLGTMLSTITFAIFEGIATALDTLCPQAYGSGKYKLVGTHIQRCLVFSWLTFIPCAIAWWNAKYLLRYIIESEEVLELTSQFLRVFIIGGPAYIFFEDGKRLLQSQGIFEAGPIILFFSALTNVCMSWALVWSSRFGMGFVGAPLASVINFYVMDVFLILYIAFVDGKKCWFGIQPLSKIFSHWGHLLHLALPGILMLESEYLAYEVMTLFASFFGTTELAAQSAISSIASLAYMVPFSIGIACSTRIANFIGASNIHGAKKATIVGQIASLIIPFFNCVILYVFRFDIARLFTSDDSVITLVANLLDPLVSIVQIFDGIASVASGILRAQGSQKLGGIINLLSYYAFALPFGIYLSRAYDLELYGLWIGIGCGMAFIGFSENIVIFFSDWENIALQASMFETTSLDPEDSISSESS</sequence>
<evidence type="ECO:0000313" key="7">
    <source>
        <dbReference type="EMBL" id="CCE78856.1"/>
    </source>
</evidence>
<dbReference type="OMA" id="AFFSNWQ"/>
<dbReference type="EMBL" id="FO082056">
    <property type="protein sequence ID" value="CCE78856.1"/>
    <property type="molecule type" value="Genomic_DNA"/>
</dbReference>
<dbReference type="OrthoDB" id="2126698at2759"/>
<dbReference type="InterPro" id="IPR045069">
    <property type="entry name" value="MATE_euk"/>
</dbReference>
<dbReference type="PANTHER" id="PTHR11206">
    <property type="entry name" value="MULTIDRUG RESISTANCE PROTEIN"/>
    <property type="match status" value="1"/>
</dbReference>
<feature type="transmembrane region" description="Helical" evidence="6">
    <location>
        <begin position="308"/>
        <end position="331"/>
    </location>
</feature>
<dbReference type="FunCoup" id="G8YQC1">
    <property type="interactions" value="199"/>
</dbReference>
<feature type="transmembrane region" description="Helical" evidence="6">
    <location>
        <begin position="343"/>
        <end position="365"/>
    </location>
</feature>
<evidence type="ECO:0000256" key="4">
    <source>
        <dbReference type="ARBA" id="ARBA00022989"/>
    </source>
</evidence>